<dbReference type="EMBL" id="BTSX01000004">
    <property type="protein sequence ID" value="GMS96959.1"/>
    <property type="molecule type" value="Genomic_DNA"/>
</dbReference>
<evidence type="ECO:0000313" key="2">
    <source>
        <dbReference type="Proteomes" id="UP001432027"/>
    </source>
</evidence>
<proteinExistence type="predicted"/>
<comment type="caution">
    <text evidence="1">The sequence shown here is derived from an EMBL/GenBank/DDBJ whole genome shotgun (WGS) entry which is preliminary data.</text>
</comment>
<keyword evidence="2" id="KW-1185">Reference proteome</keyword>
<dbReference type="AlphaFoldDB" id="A0AAV5TR96"/>
<feature type="non-terminal residue" evidence="1">
    <location>
        <position position="60"/>
    </location>
</feature>
<name>A0AAV5TR96_9BILA</name>
<accession>A0AAV5TR96</accession>
<organism evidence="1 2">
    <name type="scientific">Pristionchus entomophagus</name>
    <dbReference type="NCBI Taxonomy" id="358040"/>
    <lineage>
        <taxon>Eukaryota</taxon>
        <taxon>Metazoa</taxon>
        <taxon>Ecdysozoa</taxon>
        <taxon>Nematoda</taxon>
        <taxon>Chromadorea</taxon>
        <taxon>Rhabditida</taxon>
        <taxon>Rhabditina</taxon>
        <taxon>Diplogasteromorpha</taxon>
        <taxon>Diplogasteroidea</taxon>
        <taxon>Neodiplogasteridae</taxon>
        <taxon>Pristionchus</taxon>
    </lineage>
</organism>
<gene>
    <name evidence="1" type="ORF">PENTCL1PPCAC_19134</name>
</gene>
<feature type="non-terminal residue" evidence="1">
    <location>
        <position position="1"/>
    </location>
</feature>
<protein>
    <submittedName>
        <fullName evidence="1">Uncharacterized protein</fullName>
    </submittedName>
</protein>
<evidence type="ECO:0000313" key="1">
    <source>
        <dbReference type="EMBL" id="GMS96959.1"/>
    </source>
</evidence>
<reference evidence="1" key="1">
    <citation type="submission" date="2023-10" db="EMBL/GenBank/DDBJ databases">
        <title>Genome assembly of Pristionchus species.</title>
        <authorList>
            <person name="Yoshida K."/>
            <person name="Sommer R.J."/>
        </authorList>
    </citation>
    <scope>NUCLEOTIDE SEQUENCE</scope>
    <source>
        <strain evidence="1">RS0144</strain>
    </source>
</reference>
<dbReference type="Proteomes" id="UP001432027">
    <property type="component" value="Unassembled WGS sequence"/>
</dbReference>
<sequence length="60" mass="6669">LPNVACMLGSSNFKATITSKEDFLLQRSGFVMYIKMLEISIRCSGVEVAQNTLRSSLKIK</sequence>